<proteinExistence type="predicted"/>
<dbReference type="SUPFAM" id="SSF50978">
    <property type="entry name" value="WD40 repeat-like"/>
    <property type="match status" value="1"/>
</dbReference>
<name>A0AAE1Y1X7_9LAMI</name>
<evidence type="ECO:0000256" key="3">
    <source>
        <dbReference type="PROSITE-ProRule" id="PRU00221"/>
    </source>
</evidence>
<evidence type="ECO:0000259" key="6">
    <source>
        <dbReference type="Pfam" id="PF21889"/>
    </source>
</evidence>
<dbReference type="PANTHER" id="PTHR44083:SF22">
    <property type="entry name" value="PROTEIN TPR3-LIKE"/>
    <property type="match status" value="1"/>
</dbReference>
<reference evidence="7" key="2">
    <citation type="journal article" date="2024" name="Plant">
        <title>Genomic evolution and insights into agronomic trait innovations of Sesamum species.</title>
        <authorList>
            <person name="Miao H."/>
            <person name="Wang L."/>
            <person name="Qu L."/>
            <person name="Liu H."/>
            <person name="Sun Y."/>
            <person name="Le M."/>
            <person name="Wang Q."/>
            <person name="Wei S."/>
            <person name="Zheng Y."/>
            <person name="Lin W."/>
            <person name="Duan Y."/>
            <person name="Cao H."/>
            <person name="Xiong S."/>
            <person name="Wang X."/>
            <person name="Wei L."/>
            <person name="Li C."/>
            <person name="Ma Q."/>
            <person name="Ju M."/>
            <person name="Zhao R."/>
            <person name="Li G."/>
            <person name="Mu C."/>
            <person name="Tian Q."/>
            <person name="Mei H."/>
            <person name="Zhang T."/>
            <person name="Gao T."/>
            <person name="Zhang H."/>
        </authorList>
    </citation>
    <scope>NUCLEOTIDE SEQUENCE</scope>
    <source>
        <strain evidence="7">3651</strain>
    </source>
</reference>
<dbReference type="PROSITE" id="PS50082">
    <property type="entry name" value="WD_REPEATS_2"/>
    <property type="match status" value="1"/>
</dbReference>
<protein>
    <submittedName>
        <fullName evidence="7">Protein TPR3</fullName>
    </submittedName>
</protein>
<dbReference type="Pfam" id="PF00400">
    <property type="entry name" value="WD40"/>
    <property type="match status" value="1"/>
</dbReference>
<evidence type="ECO:0000256" key="4">
    <source>
        <dbReference type="SAM" id="MobiDB-lite"/>
    </source>
</evidence>
<dbReference type="AlphaFoldDB" id="A0AAE1Y1X7"/>
<dbReference type="Pfam" id="PF21889">
    <property type="entry name" value="TPR1-like_2nd"/>
    <property type="match status" value="1"/>
</dbReference>
<feature type="domain" description="TPL/SMU1 LisH-like dimerisation" evidence="5">
    <location>
        <begin position="5"/>
        <end position="32"/>
    </location>
</feature>
<dbReference type="InterPro" id="IPR054532">
    <property type="entry name" value="TPL_SMU1_LisH-like"/>
</dbReference>
<dbReference type="PROSITE" id="PS50294">
    <property type="entry name" value="WD_REPEATS_REGION"/>
    <property type="match status" value="1"/>
</dbReference>
<keyword evidence="1 3" id="KW-0853">WD repeat</keyword>
<dbReference type="GO" id="GO:0006355">
    <property type="term" value="P:regulation of DNA-templated transcription"/>
    <property type="evidence" value="ECO:0007669"/>
    <property type="project" value="InterPro"/>
</dbReference>
<dbReference type="PANTHER" id="PTHR44083">
    <property type="entry name" value="TOPLESS-RELATED PROTEIN 1-RELATED"/>
    <property type="match status" value="1"/>
</dbReference>
<evidence type="ECO:0000256" key="2">
    <source>
        <dbReference type="ARBA" id="ARBA00022737"/>
    </source>
</evidence>
<dbReference type="SMART" id="SM00320">
    <property type="entry name" value="WD40"/>
    <property type="match status" value="4"/>
</dbReference>
<feature type="domain" description="TPR1-like CTLH-containing" evidence="6">
    <location>
        <begin position="53"/>
        <end position="124"/>
    </location>
</feature>
<reference evidence="7" key="1">
    <citation type="submission" date="2020-06" db="EMBL/GenBank/DDBJ databases">
        <authorList>
            <person name="Li T."/>
            <person name="Hu X."/>
            <person name="Zhang T."/>
            <person name="Song X."/>
            <person name="Zhang H."/>
            <person name="Dai N."/>
            <person name="Sheng W."/>
            <person name="Hou X."/>
            <person name="Wei L."/>
        </authorList>
    </citation>
    <scope>NUCLEOTIDE SEQUENCE</scope>
    <source>
        <strain evidence="7">3651</strain>
        <tissue evidence="7">Leaf</tissue>
    </source>
</reference>
<feature type="repeat" description="WD" evidence="3">
    <location>
        <begin position="330"/>
        <end position="362"/>
    </location>
</feature>
<comment type="caution">
    <text evidence="7">The sequence shown here is derived from an EMBL/GenBank/DDBJ whole genome shotgun (WGS) entry which is preliminary data.</text>
</comment>
<evidence type="ECO:0000256" key="1">
    <source>
        <dbReference type="ARBA" id="ARBA00022574"/>
    </source>
</evidence>
<dbReference type="SMART" id="SM00667">
    <property type="entry name" value="LisH"/>
    <property type="match status" value="1"/>
</dbReference>
<dbReference type="PROSITE" id="PS50896">
    <property type="entry name" value="LISH"/>
    <property type="match status" value="1"/>
</dbReference>
<organism evidence="7 8">
    <name type="scientific">Sesamum alatum</name>
    <dbReference type="NCBI Taxonomy" id="300844"/>
    <lineage>
        <taxon>Eukaryota</taxon>
        <taxon>Viridiplantae</taxon>
        <taxon>Streptophyta</taxon>
        <taxon>Embryophyta</taxon>
        <taxon>Tracheophyta</taxon>
        <taxon>Spermatophyta</taxon>
        <taxon>Magnoliopsida</taxon>
        <taxon>eudicotyledons</taxon>
        <taxon>Gunneridae</taxon>
        <taxon>Pentapetalae</taxon>
        <taxon>asterids</taxon>
        <taxon>lamiids</taxon>
        <taxon>Lamiales</taxon>
        <taxon>Pedaliaceae</taxon>
        <taxon>Sesamum</taxon>
    </lineage>
</organism>
<keyword evidence="8" id="KW-1185">Reference proteome</keyword>
<dbReference type="InterPro" id="IPR006594">
    <property type="entry name" value="LisH"/>
</dbReference>
<dbReference type="InterPro" id="IPR001680">
    <property type="entry name" value="WD40_rpt"/>
</dbReference>
<feature type="compositionally biased region" description="Polar residues" evidence="4">
    <location>
        <begin position="623"/>
        <end position="640"/>
    </location>
</feature>
<sequence>MSLRKDLIFLILQFCDEERLERTGRALQQETGYFFSLKDFEKLVYSGSWKEAERNDSAAAFNILCRDLRVFAEGSCRRQYATLIQLLGFDQFVPRSRVQVLGDRIRLMDKLRTYIEKNPLLEGRISFPQMNQSRLKCLINQSIFTVQILFRNLVLTPSLRIISVLDQKELAPSSYGLKIQAVLLSSSVNSEVIRRLVYTNAGNGILALAENGIQFLWRWLNDIDSVEDFHRLWQSSGERIMINDLPGNGLDTVTCFALSRNDSYAISGSGKMITLYSMLEFRKVMNIMLPPPAPTCIMFYPPDDDKIVIGMDDSTILIYSIPGAKVINKLEGHSRRISGLALSTTSNLLISCAVDTEIVLWDCVNWEKKKSTVLQIGISWLASDITETNIELDKDQKSFLVVHETQVAIYETTTLQCVKQWAVGNFSPRISHAAFSWDSQLVYVVMRDGAIIILHRSNLRLRFMIPRCTYLPPHVSYAYPVVVATNPHKENQFALGLSNGGVLDPSREWPWKRKSFTFHLRANGFPIPWRTRTRMATKSKRSSSFYSYSKPLPLSSPFQRSGPFYNSTITTTTSSSSSSFASSTAYYSSSPSSSTFFNQSRSLSPSRVHLHALSPPPPAPSVTFSIHTSISPRPSIQRSNPNIQKRTCLCSPTTHPGSFRCALHKNTTSANHSIPYSPNRLNMRRSAMTNSLVRIGTVEGDLVKRALAALIRPSSHQQRRRADFQPRPSRLSVMSKAEDV</sequence>
<dbReference type="Pfam" id="PF17814">
    <property type="entry name" value="LisH_TPL"/>
    <property type="match status" value="1"/>
</dbReference>
<dbReference type="InterPro" id="IPR036322">
    <property type="entry name" value="WD40_repeat_dom_sf"/>
</dbReference>
<dbReference type="Gene3D" id="2.130.10.10">
    <property type="entry name" value="YVTN repeat-like/Quinoprotein amine dehydrogenase"/>
    <property type="match status" value="1"/>
</dbReference>
<dbReference type="EMBL" id="JACGWO010000007">
    <property type="protein sequence ID" value="KAK4422139.1"/>
    <property type="molecule type" value="Genomic_DNA"/>
</dbReference>
<feature type="region of interest" description="Disordered" evidence="4">
    <location>
        <begin position="713"/>
        <end position="740"/>
    </location>
</feature>
<dbReference type="Proteomes" id="UP001293254">
    <property type="component" value="Unassembled WGS sequence"/>
</dbReference>
<accession>A0AAE1Y1X7</accession>
<evidence type="ECO:0000259" key="5">
    <source>
        <dbReference type="Pfam" id="PF17814"/>
    </source>
</evidence>
<dbReference type="InterPro" id="IPR054080">
    <property type="entry name" value="TPR1-like_2nd"/>
</dbReference>
<dbReference type="InterPro" id="IPR015943">
    <property type="entry name" value="WD40/YVTN_repeat-like_dom_sf"/>
</dbReference>
<dbReference type="InterPro" id="IPR027728">
    <property type="entry name" value="Topless_fam"/>
</dbReference>
<feature type="region of interest" description="Disordered" evidence="4">
    <location>
        <begin position="621"/>
        <end position="640"/>
    </location>
</feature>
<keyword evidence="2" id="KW-0677">Repeat</keyword>
<evidence type="ECO:0000313" key="8">
    <source>
        <dbReference type="Proteomes" id="UP001293254"/>
    </source>
</evidence>
<gene>
    <name evidence="7" type="ORF">Salat_1796200</name>
</gene>
<evidence type="ECO:0000313" key="7">
    <source>
        <dbReference type="EMBL" id="KAK4422139.1"/>
    </source>
</evidence>